<dbReference type="InterPro" id="IPR011920">
    <property type="entry name" value="Lipid_A_LpxL_LpxP"/>
</dbReference>
<evidence type="ECO:0000256" key="4">
    <source>
        <dbReference type="ARBA" id="ARBA00022692"/>
    </source>
</evidence>
<dbReference type="GO" id="GO:0008913">
    <property type="term" value="F:Kdo2-lipid IVA acyltransferase activity"/>
    <property type="evidence" value="ECO:0007669"/>
    <property type="project" value="UniProtKB-EC"/>
</dbReference>
<evidence type="ECO:0000256" key="5">
    <source>
        <dbReference type="ARBA" id="ARBA00022985"/>
    </source>
</evidence>
<evidence type="ECO:0000313" key="10">
    <source>
        <dbReference type="EMBL" id="MCP1673172.1"/>
    </source>
</evidence>
<dbReference type="GO" id="GO:0009245">
    <property type="term" value="P:lipid A biosynthetic process"/>
    <property type="evidence" value="ECO:0007669"/>
    <property type="project" value="InterPro"/>
</dbReference>
<accession>A0AAE3G0M3</accession>
<evidence type="ECO:0000256" key="7">
    <source>
        <dbReference type="ARBA" id="ARBA00023136"/>
    </source>
</evidence>
<reference evidence="10" key="1">
    <citation type="submission" date="2022-03" db="EMBL/GenBank/DDBJ databases">
        <title>Genomic Encyclopedia of Type Strains, Phase III (KMG-III): the genomes of soil and plant-associated and newly described type strains.</title>
        <authorList>
            <person name="Whitman W."/>
        </authorList>
    </citation>
    <scope>NUCLEOTIDE SEQUENCE</scope>
    <source>
        <strain evidence="10">ANL 6-2</strain>
    </source>
</reference>
<dbReference type="PANTHER" id="PTHR30606:SF9">
    <property type="entry name" value="LIPID A BIOSYNTHESIS LAUROYLTRANSFERASE"/>
    <property type="match status" value="1"/>
</dbReference>
<dbReference type="GO" id="GO:0036104">
    <property type="term" value="P:Kdo2-lipid A biosynthetic process"/>
    <property type="evidence" value="ECO:0007669"/>
    <property type="project" value="UniProtKB-UniRule"/>
</dbReference>
<dbReference type="RefSeq" id="WP_253473075.1">
    <property type="nucleotide sequence ID" value="NZ_JALJXV010000001.1"/>
</dbReference>
<keyword evidence="4 9" id="KW-0812">Transmembrane</keyword>
<keyword evidence="3 9" id="KW-0808">Transferase</keyword>
<keyword evidence="5 9" id="KW-0448">Lipopolysaccharide biosynthesis</keyword>
<dbReference type="PIRSF" id="PIRSF026649">
    <property type="entry name" value="MsbB"/>
    <property type="match status" value="1"/>
</dbReference>
<proteinExistence type="inferred from homology"/>
<keyword evidence="1 9" id="KW-1003">Cell membrane</keyword>
<dbReference type="CDD" id="cd07984">
    <property type="entry name" value="LPLAT_LABLAT-like"/>
    <property type="match status" value="1"/>
</dbReference>
<comment type="similarity">
    <text evidence="9">Belongs to the LpxL/LpxM/LpxP family.</text>
</comment>
<keyword evidence="2 9" id="KW-0997">Cell inner membrane</keyword>
<dbReference type="Pfam" id="PF03279">
    <property type="entry name" value="Lip_A_acyltrans"/>
    <property type="match status" value="1"/>
</dbReference>
<evidence type="ECO:0000256" key="9">
    <source>
        <dbReference type="HAMAP-Rule" id="MF_01942"/>
    </source>
</evidence>
<dbReference type="GO" id="GO:0005886">
    <property type="term" value="C:plasma membrane"/>
    <property type="evidence" value="ECO:0007669"/>
    <property type="project" value="UniProtKB-SubCell"/>
</dbReference>
<sequence length="312" mass="34738">MTARQTAYPTSPAHPRNWGQCATLALTWLIARLPWRWAVSLGTSLGHLAYHLLPSRREIARRNLELCFPELSAAERDVLVRENFGYTGRGIAEIALGWFGGAGVDGIPVSITGREHLQAALADGRPVILLSGHFTSVELAARFLGREMQVAAIYKPLRKKPVLDAAMLRARRRNVAEAYSRDDIRGIVRSLKKGVPVWYAGDQDYGRRHSVFAPFFGVPAATITALSRLARMGNAHVVPLFFNCRPDGGGYEICFEPALEGFPSGDDLADATRMNAVVEAAVRRHPAQYLWIHRRFKRQPDRTVNLYERTGP</sequence>
<organism evidence="10 11">
    <name type="scientific">Natronocella acetinitrilica</name>
    <dbReference type="NCBI Taxonomy" id="414046"/>
    <lineage>
        <taxon>Bacteria</taxon>
        <taxon>Pseudomonadati</taxon>
        <taxon>Pseudomonadota</taxon>
        <taxon>Gammaproteobacteria</taxon>
        <taxon>Chromatiales</taxon>
        <taxon>Ectothiorhodospiraceae</taxon>
        <taxon>Natronocella</taxon>
    </lineage>
</organism>
<evidence type="ECO:0000256" key="6">
    <source>
        <dbReference type="ARBA" id="ARBA00022989"/>
    </source>
</evidence>
<dbReference type="GO" id="GO:0009103">
    <property type="term" value="P:lipopolysaccharide biosynthetic process"/>
    <property type="evidence" value="ECO:0007669"/>
    <property type="project" value="UniProtKB-UniRule"/>
</dbReference>
<dbReference type="AlphaFoldDB" id="A0AAE3G0M3"/>
<evidence type="ECO:0000256" key="2">
    <source>
        <dbReference type="ARBA" id="ARBA00022519"/>
    </source>
</evidence>
<dbReference type="Proteomes" id="UP001205843">
    <property type="component" value="Unassembled WGS sequence"/>
</dbReference>
<protein>
    <recommendedName>
        <fullName evidence="9">Lipid A biosynthesis acyltransferase</fullName>
        <ecNumber evidence="9">2.3.1.241</ecNumber>
    </recommendedName>
    <alternativeName>
        <fullName evidence="9">Kdo(2)-lipid IV(A) acyltransferase</fullName>
    </alternativeName>
</protein>
<keyword evidence="6 9" id="KW-1133">Transmembrane helix</keyword>
<gene>
    <name evidence="9" type="primary">lpxL</name>
    <name evidence="10" type="ORF">J2T57_000264</name>
</gene>
<keyword evidence="8 9" id="KW-0012">Acyltransferase</keyword>
<comment type="subcellular location">
    <subcellularLocation>
        <location evidence="9">Cell inner membrane</location>
        <topology evidence="9">Single-pass membrane protein</topology>
    </subcellularLocation>
</comment>
<dbReference type="EMBL" id="JALJXV010000001">
    <property type="protein sequence ID" value="MCP1673172.1"/>
    <property type="molecule type" value="Genomic_DNA"/>
</dbReference>
<comment type="catalytic activity">
    <reaction evidence="9">
        <text>an alpha-Kdo-(2-&gt;4)-alpha-Kdo-(2-&gt;6)-lipid IVA + a fatty acyl-[ACP] = an alpha-Kdo-(2-&gt;4)-alpha-Kdo-(2-&gt;6)-(acyl)-lipid IVA + holo-[ACP]</text>
        <dbReference type="Rhea" id="RHEA:69396"/>
        <dbReference type="Rhea" id="RHEA-COMP:9685"/>
        <dbReference type="Rhea" id="RHEA-COMP:14125"/>
        <dbReference type="ChEBI" id="CHEBI:64479"/>
        <dbReference type="ChEBI" id="CHEBI:138651"/>
        <dbReference type="ChEBI" id="CHEBI:176429"/>
        <dbReference type="ChEBI" id="CHEBI:176430"/>
        <dbReference type="EC" id="2.3.1.241"/>
    </reaction>
</comment>
<dbReference type="InterPro" id="IPR004960">
    <property type="entry name" value="LipA_acyltrans"/>
</dbReference>
<comment type="pathway">
    <text evidence="9">Glycolipid biosynthesis; KDO(2)-lipid A biosynthesis; KDO(2)-lipid A from CMP-3-deoxy-D-manno-octulosonate and lipid IV(A): step 3/4.</text>
</comment>
<comment type="caution">
    <text evidence="10">The sequence shown here is derived from an EMBL/GenBank/DDBJ whole genome shotgun (WGS) entry which is preliminary data.</text>
</comment>
<dbReference type="HAMAP" id="MF_01942">
    <property type="entry name" value="Lipid_A_LpxL_LpxP"/>
    <property type="match status" value="1"/>
</dbReference>
<comment type="pathway">
    <text evidence="9">Bacterial outer membrane biogenesis; lipopolysaccharide biosynthesis.</text>
</comment>
<comment type="function">
    <text evidence="9">Catalyzes the transfer of an acyl chain from an acyl-[acyl-carrier-protein] (ACP) to a Kdo(2)-lipid IV(A) to form a Kdo(2)-(acyl)-lipid IV(A).</text>
</comment>
<evidence type="ECO:0000256" key="8">
    <source>
        <dbReference type="ARBA" id="ARBA00023315"/>
    </source>
</evidence>
<name>A0AAE3G0M3_9GAMM</name>
<evidence type="ECO:0000313" key="11">
    <source>
        <dbReference type="Proteomes" id="UP001205843"/>
    </source>
</evidence>
<evidence type="ECO:0000256" key="1">
    <source>
        <dbReference type="ARBA" id="ARBA00022475"/>
    </source>
</evidence>
<keyword evidence="7 9" id="KW-0472">Membrane</keyword>
<evidence type="ECO:0000256" key="3">
    <source>
        <dbReference type="ARBA" id="ARBA00022679"/>
    </source>
</evidence>
<dbReference type="EC" id="2.3.1.241" evidence="9"/>
<dbReference type="PANTHER" id="PTHR30606">
    <property type="entry name" value="LIPID A BIOSYNTHESIS LAUROYL ACYLTRANSFERASE"/>
    <property type="match status" value="1"/>
</dbReference>
<keyword evidence="11" id="KW-1185">Reference proteome</keyword>
<feature type="short sequence motif" description="HXXXXD motif" evidence="9">
    <location>
        <begin position="133"/>
        <end position="138"/>
    </location>
</feature>